<gene>
    <name evidence="1" type="ORF">BD311DRAFT_752567</name>
</gene>
<protein>
    <submittedName>
        <fullName evidence="1">Uncharacterized protein</fullName>
    </submittedName>
</protein>
<feature type="non-terminal residue" evidence="1">
    <location>
        <position position="83"/>
    </location>
</feature>
<dbReference type="Proteomes" id="UP000292957">
    <property type="component" value="Unassembled WGS sequence"/>
</dbReference>
<dbReference type="AlphaFoldDB" id="A0A4Q9MUP3"/>
<reference evidence="1" key="1">
    <citation type="submission" date="2019-01" db="EMBL/GenBank/DDBJ databases">
        <title>Draft genome sequences of three monokaryotic isolates of the white-rot basidiomycete fungus Dichomitus squalens.</title>
        <authorList>
            <consortium name="DOE Joint Genome Institute"/>
            <person name="Lopez S.C."/>
            <person name="Andreopoulos B."/>
            <person name="Pangilinan J."/>
            <person name="Lipzen A."/>
            <person name="Riley R."/>
            <person name="Ahrendt S."/>
            <person name="Ng V."/>
            <person name="Barry K."/>
            <person name="Daum C."/>
            <person name="Grigoriev I.V."/>
            <person name="Hilden K.S."/>
            <person name="Makela M.R."/>
            <person name="de Vries R.P."/>
        </authorList>
    </citation>
    <scope>NUCLEOTIDE SEQUENCE [LARGE SCALE GENOMIC DNA]</scope>
    <source>
        <strain evidence="1">OM18370.1</strain>
    </source>
</reference>
<dbReference type="EMBL" id="ML143399">
    <property type="protein sequence ID" value="TBU31415.1"/>
    <property type="molecule type" value="Genomic_DNA"/>
</dbReference>
<sequence length="83" mass="9878">MRLFWAKRRPWLQWNLGLLINDDPYLSVRKLCTRLRARFGPQVWSSVKWRPKCVCGCAASNLYIAVWTVDKTARNHKRPSENF</sequence>
<evidence type="ECO:0000313" key="1">
    <source>
        <dbReference type="EMBL" id="TBU31415.1"/>
    </source>
</evidence>
<organism evidence="1">
    <name type="scientific">Dichomitus squalens</name>
    <dbReference type="NCBI Taxonomy" id="114155"/>
    <lineage>
        <taxon>Eukaryota</taxon>
        <taxon>Fungi</taxon>
        <taxon>Dikarya</taxon>
        <taxon>Basidiomycota</taxon>
        <taxon>Agaricomycotina</taxon>
        <taxon>Agaricomycetes</taxon>
        <taxon>Polyporales</taxon>
        <taxon>Polyporaceae</taxon>
        <taxon>Dichomitus</taxon>
    </lineage>
</organism>
<proteinExistence type="predicted"/>
<name>A0A4Q9MUP3_9APHY</name>
<accession>A0A4Q9MUP3</accession>